<comment type="caution">
    <text evidence="12">The sequence shown here is derived from an EMBL/GenBank/DDBJ whole genome shotgun (WGS) entry which is preliminary data.</text>
</comment>
<evidence type="ECO:0000256" key="10">
    <source>
        <dbReference type="SAM" id="SignalP"/>
    </source>
</evidence>
<evidence type="ECO:0000256" key="4">
    <source>
        <dbReference type="ARBA" id="ARBA00022737"/>
    </source>
</evidence>
<evidence type="ECO:0000313" key="13">
    <source>
        <dbReference type="Proteomes" id="UP001408789"/>
    </source>
</evidence>
<keyword evidence="9" id="KW-0812">Transmembrane</keyword>
<feature type="signal peptide" evidence="10">
    <location>
        <begin position="1"/>
        <end position="28"/>
    </location>
</feature>
<keyword evidence="2" id="KW-0433">Leucine-rich repeat</keyword>
<keyword evidence="7 9" id="KW-0472">Membrane</keyword>
<name>A0AAP0DPW5_9ASTR</name>
<dbReference type="GO" id="GO:0005524">
    <property type="term" value="F:ATP binding"/>
    <property type="evidence" value="ECO:0007669"/>
    <property type="project" value="UniProtKB-KW"/>
</dbReference>
<evidence type="ECO:0000256" key="6">
    <source>
        <dbReference type="ARBA" id="ARBA00022840"/>
    </source>
</evidence>
<keyword evidence="8" id="KW-0325">Glycoprotein</keyword>
<keyword evidence="3 10" id="KW-0732">Signal</keyword>
<gene>
    <name evidence="12" type="ORF">SSX86_003373</name>
</gene>
<dbReference type="InterPro" id="IPR032675">
    <property type="entry name" value="LRR_dom_sf"/>
</dbReference>
<dbReference type="Pfam" id="PF00560">
    <property type="entry name" value="LRR_1"/>
    <property type="match status" value="3"/>
</dbReference>
<comment type="subcellular location">
    <subcellularLocation>
        <location evidence="1">Membrane</location>
    </subcellularLocation>
</comment>
<keyword evidence="9" id="KW-1133">Transmembrane helix</keyword>
<accession>A0AAP0DPW5</accession>
<dbReference type="PANTHER" id="PTHR48056">
    <property type="entry name" value="LRR RECEPTOR-LIKE SERINE/THREONINE-PROTEIN KINASE-RELATED"/>
    <property type="match status" value="1"/>
</dbReference>
<evidence type="ECO:0000313" key="12">
    <source>
        <dbReference type="EMBL" id="KAK9075054.1"/>
    </source>
</evidence>
<dbReference type="EMBL" id="JBCNJP010000007">
    <property type="protein sequence ID" value="KAK9075054.1"/>
    <property type="molecule type" value="Genomic_DNA"/>
</dbReference>
<dbReference type="Gene3D" id="3.80.10.10">
    <property type="entry name" value="Ribonuclease Inhibitor"/>
    <property type="match status" value="1"/>
</dbReference>
<dbReference type="Proteomes" id="UP001408789">
    <property type="component" value="Unassembled WGS sequence"/>
</dbReference>
<feature type="chain" id="PRO_5042956791" description="Leucine-rich repeat-containing N-terminal plant-type domain-containing protein" evidence="10">
    <location>
        <begin position="29"/>
        <end position="329"/>
    </location>
</feature>
<sequence>MKRNSIPKLHFHILGILAACFSIINVLGSDPDCLRSIKESLEDRRHELSSWNFSIHTKGFVCSFKGVTCWNDQEDKVLGVSLRGAGLKGPFPTGIRYCTSIQHLDLSRNQLSGSIPSDLAQHFPYIVSLDLSNNNLSGPIPPSIANFSYINVLRLDNNHLTGEIPSELSKLERLHEFSVTNNRLSGPIPIFRYSNFSAKSYANNLELCGRPLSHCKNEDLFVPEEDLFVPGFVVGLSVSSTLSMLLMLFGLPRLSMNNIRSYVFIIKNLKGMKYHLILPRSQISHGEENINEESEIDAMEKYICRLNLEEIKTATNDFDNKKEDCATQI</sequence>
<feature type="transmembrane region" description="Helical" evidence="9">
    <location>
        <begin position="227"/>
        <end position="251"/>
    </location>
</feature>
<dbReference type="PROSITE" id="PS51257">
    <property type="entry name" value="PROKAR_LIPOPROTEIN"/>
    <property type="match status" value="1"/>
</dbReference>
<evidence type="ECO:0000256" key="9">
    <source>
        <dbReference type="SAM" id="Phobius"/>
    </source>
</evidence>
<organism evidence="12 13">
    <name type="scientific">Deinandra increscens subsp. villosa</name>
    <dbReference type="NCBI Taxonomy" id="3103831"/>
    <lineage>
        <taxon>Eukaryota</taxon>
        <taxon>Viridiplantae</taxon>
        <taxon>Streptophyta</taxon>
        <taxon>Embryophyta</taxon>
        <taxon>Tracheophyta</taxon>
        <taxon>Spermatophyta</taxon>
        <taxon>Magnoliopsida</taxon>
        <taxon>eudicotyledons</taxon>
        <taxon>Gunneridae</taxon>
        <taxon>Pentapetalae</taxon>
        <taxon>asterids</taxon>
        <taxon>campanulids</taxon>
        <taxon>Asterales</taxon>
        <taxon>Asteraceae</taxon>
        <taxon>Asteroideae</taxon>
        <taxon>Heliantheae alliance</taxon>
        <taxon>Madieae</taxon>
        <taxon>Madiinae</taxon>
        <taxon>Deinandra</taxon>
    </lineage>
</organism>
<evidence type="ECO:0000256" key="8">
    <source>
        <dbReference type="ARBA" id="ARBA00023180"/>
    </source>
</evidence>
<dbReference type="GO" id="GO:0016020">
    <property type="term" value="C:membrane"/>
    <property type="evidence" value="ECO:0007669"/>
    <property type="project" value="UniProtKB-SubCell"/>
</dbReference>
<evidence type="ECO:0000256" key="1">
    <source>
        <dbReference type="ARBA" id="ARBA00004370"/>
    </source>
</evidence>
<keyword evidence="4" id="KW-0677">Repeat</keyword>
<dbReference type="InterPro" id="IPR001611">
    <property type="entry name" value="Leu-rich_rpt"/>
</dbReference>
<dbReference type="Pfam" id="PF08263">
    <property type="entry name" value="LRRNT_2"/>
    <property type="match status" value="1"/>
</dbReference>
<dbReference type="SUPFAM" id="SSF52058">
    <property type="entry name" value="L domain-like"/>
    <property type="match status" value="1"/>
</dbReference>
<reference evidence="12 13" key="1">
    <citation type="submission" date="2024-04" db="EMBL/GenBank/DDBJ databases">
        <title>The reference genome of an endangered Asteraceae, Deinandra increscens subsp. villosa, native to the Central Coast of California.</title>
        <authorList>
            <person name="Guilliams M."/>
            <person name="Hasenstab-Lehman K."/>
            <person name="Meyer R."/>
            <person name="Mcevoy S."/>
        </authorList>
    </citation>
    <scope>NUCLEOTIDE SEQUENCE [LARGE SCALE GENOMIC DNA]</scope>
    <source>
        <tissue evidence="12">Leaf</tissue>
    </source>
</reference>
<keyword evidence="6" id="KW-0067">ATP-binding</keyword>
<dbReference type="InterPro" id="IPR013210">
    <property type="entry name" value="LRR_N_plant-typ"/>
</dbReference>
<evidence type="ECO:0000256" key="2">
    <source>
        <dbReference type="ARBA" id="ARBA00022614"/>
    </source>
</evidence>
<dbReference type="AlphaFoldDB" id="A0AAP0DPW5"/>
<dbReference type="InterPro" id="IPR050647">
    <property type="entry name" value="Plant_LRR-RLKs"/>
</dbReference>
<keyword evidence="5" id="KW-0547">Nucleotide-binding</keyword>
<keyword evidence="13" id="KW-1185">Reference proteome</keyword>
<dbReference type="PANTHER" id="PTHR48056:SF81">
    <property type="entry name" value="RECEPTOR PROTEIN-TYROSINE KINASE CEPR1"/>
    <property type="match status" value="1"/>
</dbReference>
<proteinExistence type="predicted"/>
<evidence type="ECO:0000256" key="3">
    <source>
        <dbReference type="ARBA" id="ARBA00022729"/>
    </source>
</evidence>
<evidence type="ECO:0000259" key="11">
    <source>
        <dbReference type="Pfam" id="PF08263"/>
    </source>
</evidence>
<protein>
    <recommendedName>
        <fullName evidence="11">Leucine-rich repeat-containing N-terminal plant-type domain-containing protein</fullName>
    </recommendedName>
</protein>
<evidence type="ECO:0000256" key="5">
    <source>
        <dbReference type="ARBA" id="ARBA00022741"/>
    </source>
</evidence>
<feature type="domain" description="Leucine-rich repeat-containing N-terminal plant-type" evidence="11">
    <location>
        <begin position="29"/>
        <end position="70"/>
    </location>
</feature>
<dbReference type="FunFam" id="3.80.10.10:FF:000400">
    <property type="entry name" value="Nuclear pore complex protein NUP107"/>
    <property type="match status" value="1"/>
</dbReference>
<evidence type="ECO:0000256" key="7">
    <source>
        <dbReference type="ARBA" id="ARBA00023136"/>
    </source>
</evidence>